<name>A0A1X7HYZ5_9CORY</name>
<dbReference type="RefSeq" id="WP_085548384.1">
    <property type="nucleotide sequence ID" value="NZ_FXAR01000001.1"/>
</dbReference>
<dbReference type="EMBL" id="FXAR01000001">
    <property type="protein sequence ID" value="SMG06801.1"/>
    <property type="molecule type" value="Genomic_DNA"/>
</dbReference>
<proteinExistence type="predicted"/>
<dbReference type="AlphaFoldDB" id="A0A1X7HYZ5"/>
<evidence type="ECO:0000313" key="1">
    <source>
        <dbReference type="EMBL" id="SMG06801.1"/>
    </source>
</evidence>
<gene>
    <name evidence="1" type="ORF">SAMN06295981_0197</name>
</gene>
<protein>
    <submittedName>
        <fullName evidence="1">Uncharacterized protein</fullName>
    </submittedName>
</protein>
<evidence type="ECO:0000313" key="2">
    <source>
        <dbReference type="Proteomes" id="UP000193309"/>
    </source>
</evidence>
<sequence length="173" mass="20012">MTEYEDLKTPLLEVDAGYVFRVFREEGDGAFFYRKPGEPQLFRTRASVFSAIRQFLAAFGPVDAVLEGYDIEAIFHELVQTIPMPRHFSNGNLEWVYAIVADQETIEEAVARHELSSEQLLDQISERLGKVKLASEDGREPEFLRSQWIDDELRTIMSLTRQVRMHHPVGPRR</sequence>
<accession>A0A1X7HYZ5</accession>
<keyword evidence="2" id="KW-1185">Reference proteome</keyword>
<organism evidence="1 2">
    <name type="scientific">Corynebacterium pollutisoli</name>
    <dbReference type="NCBI Taxonomy" id="1610489"/>
    <lineage>
        <taxon>Bacteria</taxon>
        <taxon>Bacillati</taxon>
        <taxon>Actinomycetota</taxon>
        <taxon>Actinomycetes</taxon>
        <taxon>Mycobacteriales</taxon>
        <taxon>Corynebacteriaceae</taxon>
        <taxon>Corynebacterium</taxon>
    </lineage>
</organism>
<reference evidence="2" key="1">
    <citation type="submission" date="2017-04" db="EMBL/GenBank/DDBJ databases">
        <authorList>
            <person name="Varghese N."/>
            <person name="Submissions S."/>
        </authorList>
    </citation>
    <scope>NUCLEOTIDE SEQUENCE [LARGE SCALE GENOMIC DNA]</scope>
    <source>
        <strain evidence="2">VDS</strain>
    </source>
</reference>
<dbReference type="Proteomes" id="UP000193309">
    <property type="component" value="Unassembled WGS sequence"/>
</dbReference>